<evidence type="ECO:0000256" key="2">
    <source>
        <dbReference type="ARBA" id="ARBA00023125"/>
    </source>
</evidence>
<keyword evidence="1" id="KW-0805">Transcription regulation</keyword>
<dbReference type="PROSITE" id="PS01124">
    <property type="entry name" value="HTH_ARAC_FAMILY_2"/>
    <property type="match status" value="1"/>
</dbReference>
<sequence length="294" mass="34200">MYDMELCYLKEHTSCVNYKSQKYDGFSLANASEGEVFDNQKEETKGNHLIFILSGEVCITRDGRDKVTARAGEFIFIPVSSHYTGKVIRPGKYINLTFFHDSISLCDKHMLSSYIRERPETPFRFTPLPVREPLDLFLQSMEIYLQADVNCRHLHELKERELFIILRTAYAKSEIVNLFQPIMGTDVDFKAAVLQHKDKVNSKKELTRLLGMSESDLQRKFRQEFDEPVYAWLQKQKNQRILARLAYDSVTIKEVVHEFEFSSAASFNRYCKSHFGCTPTELKKKIKGKNGRLP</sequence>
<dbReference type="InterPro" id="IPR011051">
    <property type="entry name" value="RmlC_Cupin_sf"/>
</dbReference>
<keyword evidence="6" id="KW-1185">Reference proteome</keyword>
<dbReference type="eggNOG" id="COG2207">
    <property type="taxonomic scope" value="Bacteria"/>
</dbReference>
<dbReference type="SMART" id="SM00342">
    <property type="entry name" value="HTH_ARAC"/>
    <property type="match status" value="1"/>
</dbReference>
<dbReference type="SUPFAM" id="SSF46689">
    <property type="entry name" value="Homeodomain-like"/>
    <property type="match status" value="1"/>
</dbReference>
<protein>
    <submittedName>
        <fullName evidence="5">Transcriptional regulator, AraC family</fullName>
    </submittedName>
</protein>
<evidence type="ECO:0000256" key="3">
    <source>
        <dbReference type="ARBA" id="ARBA00023163"/>
    </source>
</evidence>
<organism evidence="5 6">
    <name type="scientific">Bacteroides fluxus YIT 12057</name>
    <dbReference type="NCBI Taxonomy" id="763034"/>
    <lineage>
        <taxon>Bacteria</taxon>
        <taxon>Pseudomonadati</taxon>
        <taxon>Bacteroidota</taxon>
        <taxon>Bacteroidia</taxon>
        <taxon>Bacteroidales</taxon>
        <taxon>Bacteroidaceae</taxon>
        <taxon>Bacteroides</taxon>
    </lineage>
</organism>
<reference evidence="5 6" key="1">
    <citation type="submission" date="2011-02" db="EMBL/GenBank/DDBJ databases">
        <authorList>
            <person name="Weinstock G."/>
            <person name="Sodergren E."/>
            <person name="Clifton S."/>
            <person name="Fulton L."/>
            <person name="Fulton B."/>
            <person name="Courtney L."/>
            <person name="Fronick C."/>
            <person name="Harrison M."/>
            <person name="Strong C."/>
            <person name="Farmer C."/>
            <person name="Delahaunty K."/>
            <person name="Markovic C."/>
            <person name="Hall O."/>
            <person name="Minx P."/>
            <person name="Tomlinson C."/>
            <person name="Mitreva M."/>
            <person name="Hou S."/>
            <person name="Chen J."/>
            <person name="Wollam A."/>
            <person name="Pepin K.H."/>
            <person name="Johnson M."/>
            <person name="Bhonagiri V."/>
            <person name="Zhang X."/>
            <person name="Suruliraj S."/>
            <person name="Warren W."/>
            <person name="Chinwalla A."/>
            <person name="Mardis E.R."/>
            <person name="Wilson R.K."/>
        </authorList>
    </citation>
    <scope>NUCLEOTIDE SEQUENCE [LARGE SCALE GENOMIC DNA]</scope>
    <source>
        <strain evidence="5 6">YIT 12057</strain>
    </source>
</reference>
<evidence type="ECO:0000259" key="4">
    <source>
        <dbReference type="PROSITE" id="PS01124"/>
    </source>
</evidence>
<dbReference type="HOGENOM" id="CLU_077934_0_0_10"/>
<proteinExistence type="predicted"/>
<dbReference type="PANTHER" id="PTHR43280">
    <property type="entry name" value="ARAC-FAMILY TRANSCRIPTIONAL REGULATOR"/>
    <property type="match status" value="1"/>
</dbReference>
<evidence type="ECO:0000313" key="6">
    <source>
        <dbReference type="Proteomes" id="UP000003416"/>
    </source>
</evidence>
<evidence type="ECO:0000256" key="1">
    <source>
        <dbReference type="ARBA" id="ARBA00023015"/>
    </source>
</evidence>
<feature type="domain" description="HTH araC/xylS-type" evidence="4">
    <location>
        <begin position="204"/>
        <end position="285"/>
    </location>
</feature>
<name>F3PVX7_9BACE</name>
<dbReference type="InterPro" id="IPR014710">
    <property type="entry name" value="RmlC-like_jellyroll"/>
</dbReference>
<dbReference type="Pfam" id="PF12833">
    <property type="entry name" value="HTH_18"/>
    <property type="match status" value="1"/>
</dbReference>
<dbReference type="GO" id="GO:0003700">
    <property type="term" value="F:DNA-binding transcription factor activity"/>
    <property type="evidence" value="ECO:0007669"/>
    <property type="project" value="InterPro"/>
</dbReference>
<accession>F3PVX7</accession>
<gene>
    <name evidence="5" type="ORF">HMPREF9446_02907</name>
</gene>
<dbReference type="EMBL" id="AFBN01000089">
    <property type="protein sequence ID" value="EGF52691.1"/>
    <property type="molecule type" value="Genomic_DNA"/>
</dbReference>
<keyword evidence="3" id="KW-0804">Transcription</keyword>
<dbReference type="Gene3D" id="1.10.10.60">
    <property type="entry name" value="Homeodomain-like"/>
    <property type="match status" value="1"/>
</dbReference>
<evidence type="ECO:0000313" key="5">
    <source>
        <dbReference type="EMBL" id="EGF52691.1"/>
    </source>
</evidence>
<dbReference type="Gene3D" id="2.60.120.10">
    <property type="entry name" value="Jelly Rolls"/>
    <property type="match status" value="1"/>
</dbReference>
<dbReference type="CDD" id="cd02208">
    <property type="entry name" value="cupin_RmlC-like"/>
    <property type="match status" value="1"/>
</dbReference>
<dbReference type="SUPFAM" id="SSF51182">
    <property type="entry name" value="RmlC-like cupins"/>
    <property type="match status" value="1"/>
</dbReference>
<dbReference type="InterPro" id="IPR009057">
    <property type="entry name" value="Homeodomain-like_sf"/>
</dbReference>
<dbReference type="Proteomes" id="UP000003416">
    <property type="component" value="Unassembled WGS sequence"/>
</dbReference>
<comment type="caution">
    <text evidence="5">The sequence shown here is derived from an EMBL/GenBank/DDBJ whole genome shotgun (WGS) entry which is preliminary data.</text>
</comment>
<dbReference type="GO" id="GO:0043565">
    <property type="term" value="F:sequence-specific DNA binding"/>
    <property type="evidence" value="ECO:0007669"/>
    <property type="project" value="InterPro"/>
</dbReference>
<dbReference type="InterPro" id="IPR018060">
    <property type="entry name" value="HTH_AraC"/>
</dbReference>
<dbReference type="PANTHER" id="PTHR43280:SF10">
    <property type="entry name" value="REGULATORY PROTEIN POCR"/>
    <property type="match status" value="1"/>
</dbReference>
<dbReference type="AlphaFoldDB" id="F3PVX7"/>
<dbReference type="STRING" id="763034.HMPREF9446_02907"/>
<keyword evidence="2" id="KW-0238">DNA-binding</keyword>